<evidence type="ECO:0000256" key="9">
    <source>
        <dbReference type="ARBA" id="ARBA00022741"/>
    </source>
</evidence>
<dbReference type="Gene3D" id="3.40.50.10260">
    <property type="entry name" value="YjeF N-terminal domain"/>
    <property type="match status" value="1"/>
</dbReference>
<keyword evidence="9" id="KW-0547">Nucleotide-binding</keyword>
<evidence type="ECO:0000256" key="13">
    <source>
        <dbReference type="ARBA" id="ARBA00023027"/>
    </source>
</evidence>
<dbReference type="SUPFAM" id="SSF64153">
    <property type="entry name" value="YjeF N-terminal domain-like"/>
    <property type="match status" value="1"/>
</dbReference>
<comment type="cofactor">
    <cofactor evidence="3">
        <name>K(+)</name>
        <dbReference type="ChEBI" id="CHEBI:29103"/>
    </cofactor>
</comment>
<dbReference type="SUPFAM" id="SSF53613">
    <property type="entry name" value="Ribokinase-like"/>
    <property type="match status" value="1"/>
</dbReference>
<dbReference type="GO" id="GO:0005524">
    <property type="term" value="F:ATP binding"/>
    <property type="evidence" value="ECO:0007669"/>
    <property type="project" value="UniProtKB-KW"/>
</dbReference>
<comment type="similarity">
    <text evidence="4">In the N-terminal section; belongs to the NnrE/AIBP family.</text>
</comment>
<evidence type="ECO:0000256" key="16">
    <source>
        <dbReference type="ARBA" id="ARBA00023268"/>
    </source>
</evidence>
<evidence type="ECO:0000256" key="5">
    <source>
        <dbReference type="ARBA" id="ARBA00009524"/>
    </source>
</evidence>
<comment type="catalytic activity">
    <reaction evidence="2">
        <text>(6R)-NADPHX = (6S)-NADPHX</text>
        <dbReference type="Rhea" id="RHEA:32227"/>
        <dbReference type="ChEBI" id="CHEBI:64076"/>
        <dbReference type="ChEBI" id="CHEBI:64077"/>
        <dbReference type="EC" id="5.1.99.6"/>
    </reaction>
</comment>
<evidence type="ECO:0000256" key="12">
    <source>
        <dbReference type="ARBA" id="ARBA00022958"/>
    </source>
</evidence>
<dbReference type="PANTHER" id="PTHR12592">
    <property type="entry name" value="ATP-DEPENDENT (S)-NAD(P)H-HYDRATE DEHYDRATASE FAMILY MEMBER"/>
    <property type="match status" value="1"/>
</dbReference>
<dbReference type="EC" id="4.2.1.136" evidence="7"/>
<keyword evidence="15" id="KW-0456">Lyase</keyword>
<dbReference type="GO" id="GO:0110051">
    <property type="term" value="P:metabolite repair"/>
    <property type="evidence" value="ECO:0007669"/>
    <property type="project" value="TreeGrafter"/>
</dbReference>
<keyword evidence="13" id="KW-0520">NAD</keyword>
<dbReference type="InterPro" id="IPR030677">
    <property type="entry name" value="Nnr"/>
</dbReference>
<feature type="domain" description="YjeF N-terminal" evidence="22">
    <location>
        <begin position="11"/>
        <end position="204"/>
    </location>
</feature>
<comment type="function">
    <text evidence="17">Bifunctional enzyme that catalyzes the epimerization of the S- and R-forms of NAD(P)HX and the dehydration of the S-form of NAD(P)HX at the expense of ADP, which is converted to AMP. This allows the repair of both epimers of NAD(P)HX, a damaged form of NAD(P)H that is a result of enzymatic or heat-dependent hydration.</text>
</comment>
<evidence type="ECO:0000256" key="17">
    <source>
        <dbReference type="ARBA" id="ARBA00025153"/>
    </source>
</evidence>
<evidence type="ECO:0000256" key="4">
    <source>
        <dbReference type="ARBA" id="ARBA00006001"/>
    </source>
</evidence>
<gene>
    <name evidence="23" type="ORF">MGWOODY_Hyp1041</name>
</gene>
<dbReference type="Pfam" id="PF03853">
    <property type="entry name" value="YjeF_N"/>
    <property type="match status" value="1"/>
</dbReference>
<evidence type="ECO:0000256" key="8">
    <source>
        <dbReference type="ARBA" id="ARBA00022723"/>
    </source>
</evidence>
<dbReference type="AlphaFoldDB" id="A0A161K6X2"/>
<evidence type="ECO:0000256" key="20">
    <source>
        <dbReference type="ARBA" id="ARBA00049209"/>
    </source>
</evidence>
<dbReference type="GO" id="GO:0052855">
    <property type="term" value="F:ADP-dependent NAD(P)H-hydrate dehydratase activity"/>
    <property type="evidence" value="ECO:0007669"/>
    <property type="project" value="UniProtKB-EC"/>
</dbReference>
<feature type="domain" description="YjeF C-terminal" evidence="21">
    <location>
        <begin position="208"/>
        <end position="475"/>
    </location>
</feature>
<keyword evidence="12" id="KW-0630">Potassium</keyword>
<dbReference type="NCBIfam" id="TIGR00197">
    <property type="entry name" value="yjeF_nterm"/>
    <property type="match status" value="1"/>
</dbReference>
<evidence type="ECO:0000256" key="14">
    <source>
        <dbReference type="ARBA" id="ARBA00023235"/>
    </source>
</evidence>
<dbReference type="InterPro" id="IPR029056">
    <property type="entry name" value="Ribokinase-like"/>
</dbReference>
<evidence type="ECO:0000256" key="3">
    <source>
        <dbReference type="ARBA" id="ARBA00001958"/>
    </source>
</evidence>
<keyword evidence="8" id="KW-0479">Metal-binding</keyword>
<evidence type="ECO:0000256" key="2">
    <source>
        <dbReference type="ARBA" id="ARBA00000909"/>
    </source>
</evidence>
<comment type="catalytic activity">
    <reaction evidence="19">
        <text>(6S)-NADHX + ADP = AMP + phosphate + NADH + H(+)</text>
        <dbReference type="Rhea" id="RHEA:32223"/>
        <dbReference type="ChEBI" id="CHEBI:15378"/>
        <dbReference type="ChEBI" id="CHEBI:43474"/>
        <dbReference type="ChEBI" id="CHEBI:57945"/>
        <dbReference type="ChEBI" id="CHEBI:64074"/>
        <dbReference type="ChEBI" id="CHEBI:456215"/>
        <dbReference type="ChEBI" id="CHEBI:456216"/>
        <dbReference type="EC" id="4.2.1.136"/>
    </reaction>
</comment>
<keyword evidence="14" id="KW-0413">Isomerase</keyword>
<comment type="catalytic activity">
    <reaction evidence="1">
        <text>(6R)-NADHX = (6S)-NADHX</text>
        <dbReference type="Rhea" id="RHEA:32215"/>
        <dbReference type="ChEBI" id="CHEBI:64074"/>
        <dbReference type="ChEBI" id="CHEBI:64075"/>
        <dbReference type="EC" id="5.1.99.6"/>
    </reaction>
</comment>
<sequence>MGRPILTPQEMRSAEEALFSSGTDSFDLMQRAGNAVAEFVHAQWPEGRIQVLCGPGGNGGDGFIAAAKLAKLWRDVEVFCLVDKQSLNGDAAKAAAEWEGEINPLNAALEAPHDIVLDALFGGGLSRPLEGVPAKLAERGGRVVSIDVPSGIHGESAKPLGPCFRAEGTITFAALRPAHVLFPGAAYCGGIFVADIGVPVQSKLLENSPILWGRNLPQPGQGSHKHARGHLAVVSGNVASTGAARLASRAGLRAGAGLVTLLSPPDAVAVNASHLTAVMLKEVSDAEQLRESIESASTVILGPAAGITTGTKKNVECLLSSKSKAVLDADALTVFADDHDGFYRQLRSDDLITPHIGEFNRLFGDLLDSEVNKVEATRKASRMTGCVVLLKGPDTVIAKPDGMAIVNTHATHWLATAGSGDVLAGIAGGLMAQGVDTFTAAAMASWLHGEAGRRVGAGLIAEDLESELPDILSALHGEQE</sequence>
<evidence type="ECO:0000256" key="11">
    <source>
        <dbReference type="ARBA" id="ARBA00022857"/>
    </source>
</evidence>
<dbReference type="PANTHER" id="PTHR12592:SF0">
    <property type="entry name" value="ATP-DEPENDENT (S)-NAD(P)H-HYDRATE DEHYDRATASE"/>
    <property type="match status" value="1"/>
</dbReference>
<evidence type="ECO:0000256" key="18">
    <source>
        <dbReference type="ARBA" id="ARBA00032624"/>
    </source>
</evidence>
<dbReference type="NCBIfam" id="TIGR00196">
    <property type="entry name" value="yjeF_cterm"/>
    <property type="match status" value="1"/>
</dbReference>
<dbReference type="InterPro" id="IPR004443">
    <property type="entry name" value="YjeF_N_dom"/>
</dbReference>
<keyword evidence="10" id="KW-0067">ATP-binding</keyword>
<dbReference type="Gene3D" id="3.40.1190.20">
    <property type="match status" value="1"/>
</dbReference>
<evidence type="ECO:0000256" key="15">
    <source>
        <dbReference type="ARBA" id="ARBA00023239"/>
    </source>
</evidence>
<keyword evidence="16" id="KW-0511">Multifunctional enzyme</keyword>
<comment type="catalytic activity">
    <reaction evidence="20">
        <text>(6S)-NADPHX + ADP = AMP + phosphate + NADPH + H(+)</text>
        <dbReference type="Rhea" id="RHEA:32235"/>
        <dbReference type="ChEBI" id="CHEBI:15378"/>
        <dbReference type="ChEBI" id="CHEBI:43474"/>
        <dbReference type="ChEBI" id="CHEBI:57783"/>
        <dbReference type="ChEBI" id="CHEBI:64076"/>
        <dbReference type="ChEBI" id="CHEBI:456215"/>
        <dbReference type="ChEBI" id="CHEBI:456216"/>
        <dbReference type="EC" id="4.2.1.136"/>
    </reaction>
</comment>
<dbReference type="GO" id="GO:0052856">
    <property type="term" value="F:NAD(P)HX epimerase activity"/>
    <property type="evidence" value="ECO:0007669"/>
    <property type="project" value="UniProtKB-EC"/>
</dbReference>
<dbReference type="CDD" id="cd01171">
    <property type="entry name" value="YXKO-related"/>
    <property type="match status" value="1"/>
</dbReference>
<keyword evidence="11" id="KW-0521">NADP</keyword>
<dbReference type="Pfam" id="PF01256">
    <property type="entry name" value="Carb_kinase"/>
    <property type="match status" value="1"/>
</dbReference>
<dbReference type="HAMAP" id="MF_01965">
    <property type="entry name" value="NADHX_dehydratase"/>
    <property type="match status" value="1"/>
</dbReference>
<dbReference type="PROSITE" id="PS51385">
    <property type="entry name" value="YJEF_N"/>
    <property type="match status" value="1"/>
</dbReference>
<dbReference type="InterPro" id="IPR036652">
    <property type="entry name" value="YjeF_N_dom_sf"/>
</dbReference>
<evidence type="ECO:0000259" key="21">
    <source>
        <dbReference type="PROSITE" id="PS51383"/>
    </source>
</evidence>
<name>A0A161K6X2_9ZZZZ</name>
<evidence type="ECO:0000256" key="10">
    <source>
        <dbReference type="ARBA" id="ARBA00022840"/>
    </source>
</evidence>
<evidence type="ECO:0000259" key="22">
    <source>
        <dbReference type="PROSITE" id="PS51385"/>
    </source>
</evidence>
<evidence type="ECO:0000256" key="7">
    <source>
        <dbReference type="ARBA" id="ARBA00013129"/>
    </source>
</evidence>
<evidence type="ECO:0000256" key="1">
    <source>
        <dbReference type="ARBA" id="ARBA00000013"/>
    </source>
</evidence>
<proteinExistence type="inferred from homology"/>
<evidence type="ECO:0000256" key="19">
    <source>
        <dbReference type="ARBA" id="ARBA00048238"/>
    </source>
</evidence>
<dbReference type="PIRSF" id="PIRSF017184">
    <property type="entry name" value="Nnr"/>
    <property type="match status" value="1"/>
</dbReference>
<dbReference type="EMBL" id="CZQD01000005">
    <property type="protein sequence ID" value="CUS55676.1"/>
    <property type="molecule type" value="Genomic_DNA"/>
</dbReference>
<dbReference type="GO" id="GO:0046872">
    <property type="term" value="F:metal ion binding"/>
    <property type="evidence" value="ECO:0007669"/>
    <property type="project" value="UniProtKB-KW"/>
</dbReference>
<evidence type="ECO:0000256" key="6">
    <source>
        <dbReference type="ARBA" id="ARBA00012228"/>
    </source>
</evidence>
<dbReference type="EC" id="5.1.99.6" evidence="6"/>
<evidence type="ECO:0000313" key="23">
    <source>
        <dbReference type="EMBL" id="CUS55676.1"/>
    </source>
</evidence>
<dbReference type="PROSITE" id="PS51383">
    <property type="entry name" value="YJEF_C_3"/>
    <property type="match status" value="1"/>
</dbReference>
<protein>
    <recommendedName>
        <fullName evidence="18">Nicotinamide nucleotide repair protein</fullName>
        <ecNumber evidence="7">4.2.1.136</ecNumber>
        <ecNumber evidence="6">5.1.99.6</ecNumber>
    </recommendedName>
</protein>
<reference evidence="23" key="1">
    <citation type="submission" date="2015-10" db="EMBL/GenBank/DDBJ databases">
        <authorList>
            <person name="Gilbert D.G."/>
        </authorList>
    </citation>
    <scope>NUCLEOTIDE SEQUENCE</scope>
</reference>
<comment type="similarity">
    <text evidence="5">In the C-terminal section; belongs to the NnrD/CARKD family.</text>
</comment>
<accession>A0A161K6X2</accession>
<dbReference type="InterPro" id="IPR000631">
    <property type="entry name" value="CARKD"/>
</dbReference>
<organism evidence="23">
    <name type="scientific">hydrothermal vent metagenome</name>
    <dbReference type="NCBI Taxonomy" id="652676"/>
    <lineage>
        <taxon>unclassified sequences</taxon>
        <taxon>metagenomes</taxon>
        <taxon>ecological metagenomes</taxon>
    </lineage>
</organism>
<dbReference type="HAMAP" id="MF_01966">
    <property type="entry name" value="NADHX_epimerase"/>
    <property type="match status" value="1"/>
</dbReference>